<name>A0A1H9U4T2_9ACTN</name>
<comment type="similarity">
    <text evidence="2">Belongs to the glutaredoxin family.</text>
</comment>
<dbReference type="InterPro" id="IPR051548">
    <property type="entry name" value="Grx-like_ET"/>
</dbReference>
<dbReference type="PANTHER" id="PTHR34386:SF1">
    <property type="entry name" value="GLUTAREDOXIN-LIKE PROTEIN NRDH"/>
    <property type="match status" value="1"/>
</dbReference>
<reference evidence="9 10" key="1">
    <citation type="submission" date="2016-10" db="EMBL/GenBank/DDBJ databases">
        <authorList>
            <person name="de Groot N.N."/>
        </authorList>
    </citation>
    <scope>NUCLEOTIDE SEQUENCE [LARGE SCALE GENOMIC DNA]</scope>
    <source>
        <strain evidence="9 10">DSM 16859</strain>
    </source>
</reference>
<keyword evidence="5" id="KW-0249">Electron transport</keyword>
<dbReference type="Pfam" id="PF00462">
    <property type="entry name" value="Glutaredoxin"/>
    <property type="match status" value="1"/>
</dbReference>
<evidence type="ECO:0000256" key="3">
    <source>
        <dbReference type="ARBA" id="ARBA00017945"/>
    </source>
</evidence>
<dbReference type="EMBL" id="FOGZ01000038">
    <property type="protein sequence ID" value="SES04177.1"/>
    <property type="molecule type" value="Genomic_DNA"/>
</dbReference>
<keyword evidence="6" id="KW-1015">Disulfide bond</keyword>
<evidence type="ECO:0000256" key="1">
    <source>
        <dbReference type="ARBA" id="ARBA00002292"/>
    </source>
</evidence>
<evidence type="ECO:0000256" key="7">
    <source>
        <dbReference type="ARBA" id="ARBA00023284"/>
    </source>
</evidence>
<keyword evidence="7" id="KW-0676">Redox-active center</keyword>
<evidence type="ECO:0000313" key="10">
    <source>
        <dbReference type="Proteomes" id="UP000198815"/>
    </source>
</evidence>
<dbReference type="Proteomes" id="UP000198815">
    <property type="component" value="Unassembled WGS sequence"/>
</dbReference>
<dbReference type="InterPro" id="IPR011909">
    <property type="entry name" value="GlrX_NrdH"/>
</dbReference>
<organism evidence="9 10">
    <name type="scientific">Propionibacterium cyclohexanicum</name>
    <dbReference type="NCBI Taxonomy" id="64702"/>
    <lineage>
        <taxon>Bacteria</taxon>
        <taxon>Bacillati</taxon>
        <taxon>Actinomycetota</taxon>
        <taxon>Actinomycetes</taxon>
        <taxon>Propionibacteriales</taxon>
        <taxon>Propionibacteriaceae</taxon>
        <taxon>Propionibacterium</taxon>
    </lineage>
</organism>
<gene>
    <name evidence="9" type="ORF">SAMN05443377_13816</name>
</gene>
<dbReference type="InterPro" id="IPR036249">
    <property type="entry name" value="Thioredoxin-like_sf"/>
</dbReference>
<evidence type="ECO:0000313" key="9">
    <source>
        <dbReference type="EMBL" id="SES04177.1"/>
    </source>
</evidence>
<dbReference type="PROSITE" id="PS51354">
    <property type="entry name" value="GLUTAREDOXIN_2"/>
    <property type="match status" value="1"/>
</dbReference>
<dbReference type="STRING" id="64702.SAMN05443377_13816"/>
<evidence type="ECO:0000259" key="8">
    <source>
        <dbReference type="Pfam" id="PF00462"/>
    </source>
</evidence>
<feature type="domain" description="Glutaredoxin" evidence="8">
    <location>
        <begin position="3"/>
        <end position="59"/>
    </location>
</feature>
<dbReference type="GO" id="GO:0009055">
    <property type="term" value="F:electron transfer activity"/>
    <property type="evidence" value="ECO:0007669"/>
    <property type="project" value="TreeGrafter"/>
</dbReference>
<evidence type="ECO:0000256" key="5">
    <source>
        <dbReference type="ARBA" id="ARBA00022982"/>
    </source>
</evidence>
<dbReference type="GO" id="GO:0045454">
    <property type="term" value="P:cell redox homeostasis"/>
    <property type="evidence" value="ECO:0007669"/>
    <property type="project" value="InterPro"/>
</dbReference>
<dbReference type="OrthoDB" id="8991911at2"/>
<dbReference type="CDD" id="cd02976">
    <property type="entry name" value="NrdH"/>
    <property type="match status" value="1"/>
</dbReference>
<keyword evidence="4" id="KW-0813">Transport</keyword>
<keyword evidence="10" id="KW-1185">Reference proteome</keyword>
<dbReference type="RefSeq" id="WP_091971469.1">
    <property type="nucleotide sequence ID" value="NZ_FOGZ01000038.1"/>
</dbReference>
<sequence length="107" mass="11242">MTVAVYSRPSCVQCMATYRALDSKGIDYEVIDLSRSPGAADKVRALGYLQAPVVIADDDQWSGFRPDKIAELAARLTEPLGGALSGADRHVPSLSGEEAIAACGLAC</sequence>
<comment type="function">
    <text evidence="1">Electron transport system for the ribonucleotide reductase system NrdEF.</text>
</comment>
<evidence type="ECO:0000256" key="4">
    <source>
        <dbReference type="ARBA" id="ARBA00022448"/>
    </source>
</evidence>
<dbReference type="Gene3D" id="3.40.30.10">
    <property type="entry name" value="Glutaredoxin"/>
    <property type="match status" value="1"/>
</dbReference>
<evidence type="ECO:0000256" key="2">
    <source>
        <dbReference type="ARBA" id="ARBA00007787"/>
    </source>
</evidence>
<dbReference type="AlphaFoldDB" id="A0A1H9U4T2"/>
<evidence type="ECO:0000256" key="6">
    <source>
        <dbReference type="ARBA" id="ARBA00023157"/>
    </source>
</evidence>
<dbReference type="InterPro" id="IPR002109">
    <property type="entry name" value="Glutaredoxin"/>
</dbReference>
<accession>A0A1H9U4T2</accession>
<dbReference type="NCBIfam" id="TIGR02194">
    <property type="entry name" value="GlrX_NrdH"/>
    <property type="match status" value="1"/>
</dbReference>
<dbReference type="SUPFAM" id="SSF52833">
    <property type="entry name" value="Thioredoxin-like"/>
    <property type="match status" value="1"/>
</dbReference>
<dbReference type="PANTHER" id="PTHR34386">
    <property type="entry name" value="GLUTAREDOXIN"/>
    <property type="match status" value="1"/>
</dbReference>
<protein>
    <recommendedName>
        <fullName evidence="3">Glutaredoxin-like protein NrdH</fullName>
    </recommendedName>
</protein>
<proteinExistence type="inferred from homology"/>